<evidence type="ECO:0000313" key="2">
    <source>
        <dbReference type="Proteomes" id="UP001195769"/>
    </source>
</evidence>
<name>A0AAD4HRM0_9AGAM</name>
<evidence type="ECO:0000313" key="1">
    <source>
        <dbReference type="EMBL" id="KAG1904994.1"/>
    </source>
</evidence>
<gene>
    <name evidence="1" type="ORF">F5891DRAFT_1183654</name>
</gene>
<dbReference type="AlphaFoldDB" id="A0AAD4HRM0"/>
<keyword evidence="2" id="KW-1185">Reference proteome</keyword>
<reference evidence="1" key="1">
    <citation type="journal article" date="2020" name="New Phytol.">
        <title>Comparative genomics reveals dynamic genome evolution in host specialist ectomycorrhizal fungi.</title>
        <authorList>
            <person name="Lofgren L.A."/>
            <person name="Nguyen N.H."/>
            <person name="Vilgalys R."/>
            <person name="Ruytinx J."/>
            <person name="Liao H.L."/>
            <person name="Branco S."/>
            <person name="Kuo A."/>
            <person name="LaButti K."/>
            <person name="Lipzen A."/>
            <person name="Andreopoulos W."/>
            <person name="Pangilinan J."/>
            <person name="Riley R."/>
            <person name="Hundley H."/>
            <person name="Na H."/>
            <person name="Barry K."/>
            <person name="Grigoriev I.V."/>
            <person name="Stajich J.E."/>
            <person name="Kennedy P.G."/>
        </authorList>
    </citation>
    <scope>NUCLEOTIDE SEQUENCE</scope>
    <source>
        <strain evidence="1">FC203</strain>
    </source>
</reference>
<organism evidence="1 2">
    <name type="scientific">Suillus fuscotomentosus</name>
    <dbReference type="NCBI Taxonomy" id="1912939"/>
    <lineage>
        <taxon>Eukaryota</taxon>
        <taxon>Fungi</taxon>
        <taxon>Dikarya</taxon>
        <taxon>Basidiomycota</taxon>
        <taxon>Agaricomycotina</taxon>
        <taxon>Agaricomycetes</taxon>
        <taxon>Agaricomycetidae</taxon>
        <taxon>Boletales</taxon>
        <taxon>Suillineae</taxon>
        <taxon>Suillaceae</taxon>
        <taxon>Suillus</taxon>
    </lineage>
</organism>
<dbReference type="GeneID" id="64660620"/>
<accession>A0AAD4HRM0</accession>
<dbReference type="RefSeq" id="XP_041230569.1">
    <property type="nucleotide sequence ID" value="XM_041366322.1"/>
</dbReference>
<dbReference type="EMBL" id="JABBWK010000008">
    <property type="protein sequence ID" value="KAG1904994.1"/>
    <property type="molecule type" value="Genomic_DNA"/>
</dbReference>
<comment type="caution">
    <text evidence="1">The sequence shown here is derived from an EMBL/GenBank/DDBJ whole genome shotgun (WGS) entry which is preliminary data.</text>
</comment>
<dbReference type="Proteomes" id="UP001195769">
    <property type="component" value="Unassembled WGS sequence"/>
</dbReference>
<proteinExistence type="predicted"/>
<protein>
    <submittedName>
        <fullName evidence="1">Uncharacterized protein</fullName>
    </submittedName>
</protein>
<sequence>MMYPQMENAFSAYLGGRYIVDDWKDARDTLFSGDGNDSIALANLYALKAKHIPLPSSSSRVNSCLSSTPIQQPCKHPQLRTDSSTRVQQLHKCLKRNPYIITEADESEREEVAHFSGPSAKDRLASAFDNIFDRIGERRSFSLETHSCKAASFSCAIEGRMYLLHVQRNGVDYISEHLRSQGFPVTVSAWAAGQLYVVADSPKAISTSLPTSHSFAVKQYIQISDEEHQAVEHLRSKLPDPGWVRIKYGKYKGDMGYIFDSDQSNGFVTILITFWDFPYPMPGRSVALLDRSRLPNNDQAIRNIIRDGKVVGCSYTGELYYMGLLVKQFH</sequence>